<dbReference type="PANTHER" id="PTHR21090">
    <property type="entry name" value="AROM/DEHYDROQUINATE SYNTHASE"/>
    <property type="match status" value="1"/>
</dbReference>
<evidence type="ECO:0000313" key="12">
    <source>
        <dbReference type="Proteomes" id="UP000316921"/>
    </source>
</evidence>
<dbReference type="GO" id="GO:0008652">
    <property type="term" value="P:amino acid biosynthetic process"/>
    <property type="evidence" value="ECO:0007669"/>
    <property type="project" value="UniProtKB-KW"/>
</dbReference>
<dbReference type="AlphaFoldDB" id="A0A518BKF5"/>
<dbReference type="KEGG" id="pbap:Pla133_25430"/>
<evidence type="ECO:0000259" key="10">
    <source>
        <dbReference type="Pfam" id="PF00275"/>
    </source>
</evidence>
<comment type="pathway">
    <text evidence="1">Metabolic intermediate biosynthesis; chorismate biosynthesis; chorismate from D-erythrose 4-phosphate and phosphoenolpyruvate: step 6/7.</text>
</comment>
<keyword evidence="4" id="KW-0028">Amino-acid biosynthesis</keyword>
<accession>A0A518BKF5</accession>
<keyword evidence="12" id="KW-1185">Reference proteome</keyword>
<dbReference type="SUPFAM" id="SSF55205">
    <property type="entry name" value="EPT/RTPC-like"/>
    <property type="match status" value="1"/>
</dbReference>
<proteinExistence type="inferred from homology"/>
<dbReference type="PIRSF" id="PIRSF000505">
    <property type="entry name" value="EPSPS"/>
    <property type="match status" value="1"/>
</dbReference>
<evidence type="ECO:0000256" key="5">
    <source>
        <dbReference type="ARBA" id="ARBA00022679"/>
    </source>
</evidence>
<evidence type="ECO:0000256" key="2">
    <source>
        <dbReference type="ARBA" id="ARBA00009948"/>
    </source>
</evidence>
<sequence>MSGKQSTDNAGRRVDGFLPGGAVQGRLRTPPSKSIAQRALLAAALARGRTVFRRLGAGDDVTAACGAAAVLMGQPRPGYDRVLTEVTGRPLPHPRAGYVIQLGESATLARLGTGLLALCVEPEHKHVLNAWNHSSLAQRRSLALTRALTEAGAELEIPGPGTWPLGIHRLADWDRLVLRDPSSSQELTALVLAGAALGGERVVRVEGSVPSLPYLKLTAGVLATFGVSVDPPESADGSGLWRIGGELVAPANPLRIEPDASAAAVALAAACLSGGELEVSGLGLESIQGDVRIVEHLRAFGCETGAEGERLWARGHPRHPACVDLAGEPDLAPVLAAVAGALALADPDSAPTRLDGLGTLAGKESSRIEVLAEGLHAMGLAVEAGPDHLTIAPLARGHRPRTDESLLLDAAGDHRMAFAFGLLGLVRPGVGVLGADAVAKSWPGFWDDLERLGARRRG</sequence>
<evidence type="ECO:0000313" key="11">
    <source>
        <dbReference type="EMBL" id="QDU67460.1"/>
    </source>
</evidence>
<dbReference type="InterPro" id="IPR013792">
    <property type="entry name" value="RNA3'P_cycl/enolpyr_Trfase_a/b"/>
</dbReference>
<feature type="domain" description="Enolpyruvate transferase" evidence="10">
    <location>
        <begin position="20"/>
        <end position="449"/>
    </location>
</feature>
<dbReference type="Pfam" id="PF00275">
    <property type="entry name" value="EPSP_synthase"/>
    <property type="match status" value="1"/>
</dbReference>
<evidence type="ECO:0000256" key="3">
    <source>
        <dbReference type="ARBA" id="ARBA00012450"/>
    </source>
</evidence>
<protein>
    <recommendedName>
        <fullName evidence="3">3-phosphoshikimate 1-carboxyvinyltransferase</fullName>
        <ecNumber evidence="3">2.5.1.19</ecNumber>
    </recommendedName>
    <alternativeName>
        <fullName evidence="7">5-enolpyruvylshikimate-3-phosphate synthase</fullName>
    </alternativeName>
</protein>
<dbReference type="GO" id="GO:0009423">
    <property type="term" value="P:chorismate biosynthetic process"/>
    <property type="evidence" value="ECO:0007669"/>
    <property type="project" value="UniProtKB-UniPathway"/>
</dbReference>
<dbReference type="UniPathway" id="UPA00053">
    <property type="reaction ID" value="UER00089"/>
</dbReference>
<dbReference type="InterPro" id="IPR036968">
    <property type="entry name" value="Enolpyruvate_Tfrase_sf"/>
</dbReference>
<evidence type="ECO:0000256" key="7">
    <source>
        <dbReference type="ARBA" id="ARBA00030046"/>
    </source>
</evidence>
<dbReference type="Gene3D" id="3.65.10.10">
    <property type="entry name" value="Enolpyruvate transferase domain"/>
    <property type="match status" value="2"/>
</dbReference>
<reference evidence="11 12" key="1">
    <citation type="submission" date="2019-02" db="EMBL/GenBank/DDBJ databases">
        <title>Deep-cultivation of Planctomycetes and their phenomic and genomic characterization uncovers novel biology.</title>
        <authorList>
            <person name="Wiegand S."/>
            <person name="Jogler M."/>
            <person name="Boedeker C."/>
            <person name="Pinto D."/>
            <person name="Vollmers J."/>
            <person name="Rivas-Marin E."/>
            <person name="Kohn T."/>
            <person name="Peeters S.H."/>
            <person name="Heuer A."/>
            <person name="Rast P."/>
            <person name="Oberbeckmann S."/>
            <person name="Bunk B."/>
            <person name="Jeske O."/>
            <person name="Meyerdierks A."/>
            <person name="Storesund J.E."/>
            <person name="Kallscheuer N."/>
            <person name="Luecker S."/>
            <person name="Lage O.M."/>
            <person name="Pohl T."/>
            <person name="Merkel B.J."/>
            <person name="Hornburger P."/>
            <person name="Mueller R.-W."/>
            <person name="Bruemmer F."/>
            <person name="Labrenz M."/>
            <person name="Spormann A.M."/>
            <person name="Op den Camp H."/>
            <person name="Overmann J."/>
            <person name="Amann R."/>
            <person name="Jetten M.S.M."/>
            <person name="Mascher T."/>
            <person name="Medema M.H."/>
            <person name="Devos D.P."/>
            <person name="Kaster A.-K."/>
            <person name="Ovreas L."/>
            <person name="Rohde M."/>
            <person name="Galperin M.Y."/>
            <person name="Jogler C."/>
        </authorList>
    </citation>
    <scope>NUCLEOTIDE SEQUENCE [LARGE SCALE GENOMIC DNA]</scope>
    <source>
        <strain evidence="11 12">Pla133</strain>
    </source>
</reference>
<dbReference type="EMBL" id="CP036287">
    <property type="protein sequence ID" value="QDU67460.1"/>
    <property type="molecule type" value="Genomic_DNA"/>
</dbReference>
<dbReference type="Proteomes" id="UP000316921">
    <property type="component" value="Chromosome"/>
</dbReference>
<keyword evidence="6" id="KW-0057">Aromatic amino acid biosynthesis</keyword>
<dbReference type="EC" id="2.5.1.19" evidence="3"/>
<dbReference type="GO" id="GO:0009073">
    <property type="term" value="P:aromatic amino acid family biosynthetic process"/>
    <property type="evidence" value="ECO:0007669"/>
    <property type="project" value="UniProtKB-KW"/>
</dbReference>
<evidence type="ECO:0000256" key="8">
    <source>
        <dbReference type="ARBA" id="ARBA00044633"/>
    </source>
</evidence>
<keyword evidence="5 11" id="KW-0808">Transferase</keyword>
<dbReference type="GO" id="GO:0003866">
    <property type="term" value="F:3-phosphoshikimate 1-carboxyvinyltransferase activity"/>
    <property type="evidence" value="ECO:0007669"/>
    <property type="project" value="UniProtKB-EC"/>
</dbReference>
<dbReference type="RefSeq" id="WP_145065666.1">
    <property type="nucleotide sequence ID" value="NZ_CP036287.1"/>
</dbReference>
<comment type="similarity">
    <text evidence="2">Belongs to the EPSP synthase family.</text>
</comment>
<feature type="region of interest" description="Disordered" evidence="9">
    <location>
        <begin position="1"/>
        <end position="29"/>
    </location>
</feature>
<evidence type="ECO:0000256" key="4">
    <source>
        <dbReference type="ARBA" id="ARBA00022605"/>
    </source>
</evidence>
<evidence type="ECO:0000256" key="1">
    <source>
        <dbReference type="ARBA" id="ARBA00004811"/>
    </source>
</evidence>
<dbReference type="PANTHER" id="PTHR21090:SF5">
    <property type="entry name" value="PENTAFUNCTIONAL AROM POLYPEPTIDE"/>
    <property type="match status" value="1"/>
</dbReference>
<comment type="catalytic activity">
    <reaction evidence="8">
        <text>3-phosphoshikimate + phosphoenolpyruvate = 5-O-(1-carboxyvinyl)-3-phosphoshikimate + phosphate</text>
        <dbReference type="Rhea" id="RHEA:21256"/>
        <dbReference type="ChEBI" id="CHEBI:43474"/>
        <dbReference type="ChEBI" id="CHEBI:57701"/>
        <dbReference type="ChEBI" id="CHEBI:58702"/>
        <dbReference type="ChEBI" id="CHEBI:145989"/>
        <dbReference type="EC" id="2.5.1.19"/>
    </reaction>
    <physiologicalReaction direction="left-to-right" evidence="8">
        <dbReference type="Rhea" id="RHEA:21257"/>
    </physiologicalReaction>
</comment>
<name>A0A518BKF5_9BACT</name>
<dbReference type="InterPro" id="IPR001986">
    <property type="entry name" value="Enolpyruvate_Tfrase_dom"/>
</dbReference>
<evidence type="ECO:0000256" key="9">
    <source>
        <dbReference type="SAM" id="MobiDB-lite"/>
    </source>
</evidence>
<dbReference type="InterPro" id="IPR006264">
    <property type="entry name" value="EPSP_synthase"/>
</dbReference>
<organism evidence="11 12">
    <name type="scientific">Engelhardtia mirabilis</name>
    <dbReference type="NCBI Taxonomy" id="2528011"/>
    <lineage>
        <taxon>Bacteria</taxon>
        <taxon>Pseudomonadati</taxon>
        <taxon>Planctomycetota</taxon>
        <taxon>Planctomycetia</taxon>
        <taxon>Planctomycetia incertae sedis</taxon>
        <taxon>Engelhardtia</taxon>
    </lineage>
</organism>
<evidence type="ECO:0000256" key="6">
    <source>
        <dbReference type="ARBA" id="ARBA00023141"/>
    </source>
</evidence>
<gene>
    <name evidence="11" type="primary">aroA</name>
    <name evidence="11" type="ORF">Pla133_25430</name>
</gene>